<evidence type="ECO:0000313" key="12">
    <source>
        <dbReference type="EMBL" id="MCA9386170.1"/>
    </source>
</evidence>
<dbReference type="Gene3D" id="1.20.81.30">
    <property type="entry name" value="Type II secretion system (T2SS), domain F"/>
    <property type="match status" value="2"/>
</dbReference>
<keyword evidence="3 9" id="KW-0813">Transport</keyword>
<organism evidence="12 13">
    <name type="scientific">Candidatus Dojkabacteria bacterium</name>
    <dbReference type="NCBI Taxonomy" id="2099670"/>
    <lineage>
        <taxon>Bacteria</taxon>
        <taxon>Candidatus Dojkabacteria</taxon>
    </lineage>
</organism>
<evidence type="ECO:0000313" key="13">
    <source>
        <dbReference type="Proteomes" id="UP000754563"/>
    </source>
</evidence>
<evidence type="ECO:0000256" key="7">
    <source>
        <dbReference type="ARBA" id="ARBA00022989"/>
    </source>
</evidence>
<evidence type="ECO:0000256" key="6">
    <source>
        <dbReference type="ARBA" id="ARBA00022692"/>
    </source>
</evidence>
<comment type="similarity">
    <text evidence="2 9">Belongs to the GSP F family.</text>
</comment>
<name>A0A955RKU8_9BACT</name>
<feature type="transmembrane region" description="Helical" evidence="10">
    <location>
        <begin position="226"/>
        <end position="245"/>
    </location>
</feature>
<evidence type="ECO:0000256" key="8">
    <source>
        <dbReference type="ARBA" id="ARBA00023136"/>
    </source>
</evidence>
<dbReference type="AlphaFoldDB" id="A0A955RKU8"/>
<dbReference type="Pfam" id="PF00482">
    <property type="entry name" value="T2SSF"/>
    <property type="match status" value="2"/>
</dbReference>
<dbReference type="InterPro" id="IPR018076">
    <property type="entry name" value="T2SS_GspF_dom"/>
</dbReference>
<dbReference type="GO" id="GO:0005886">
    <property type="term" value="C:plasma membrane"/>
    <property type="evidence" value="ECO:0007669"/>
    <property type="project" value="UniProtKB-SubCell"/>
</dbReference>
<proteinExistence type="inferred from homology"/>
<reference evidence="12" key="1">
    <citation type="submission" date="2020-04" db="EMBL/GenBank/DDBJ databases">
        <authorList>
            <person name="Zhang T."/>
        </authorList>
    </citation>
    <scope>NUCLEOTIDE SEQUENCE</scope>
    <source>
        <strain evidence="12">HKST-UBA11</strain>
    </source>
</reference>
<evidence type="ECO:0000256" key="2">
    <source>
        <dbReference type="ARBA" id="ARBA00005745"/>
    </source>
</evidence>
<dbReference type="PRINTS" id="PR00812">
    <property type="entry name" value="BCTERIALGSPF"/>
</dbReference>
<feature type="domain" description="Type II secretion system protein GspF" evidence="11">
    <location>
        <begin position="277"/>
        <end position="399"/>
    </location>
</feature>
<evidence type="ECO:0000259" key="11">
    <source>
        <dbReference type="Pfam" id="PF00482"/>
    </source>
</evidence>
<gene>
    <name evidence="12" type="ORF">KC717_05985</name>
</gene>
<feature type="transmembrane region" description="Helical" evidence="10">
    <location>
        <begin position="380"/>
        <end position="400"/>
    </location>
</feature>
<dbReference type="EMBL" id="JAGQLH010000089">
    <property type="protein sequence ID" value="MCA9386170.1"/>
    <property type="molecule type" value="Genomic_DNA"/>
</dbReference>
<keyword evidence="4" id="KW-1003">Cell membrane</keyword>
<dbReference type="GO" id="GO:0009306">
    <property type="term" value="P:protein secretion"/>
    <property type="evidence" value="ECO:0007669"/>
    <property type="project" value="InterPro"/>
</dbReference>
<feature type="domain" description="Type II secretion system protein GspF" evidence="11">
    <location>
        <begin position="69"/>
        <end position="192"/>
    </location>
</feature>
<protein>
    <submittedName>
        <fullName evidence="12">Type II secretion system F family protein</fullName>
    </submittedName>
</protein>
<dbReference type="InterPro" id="IPR001992">
    <property type="entry name" value="T2SS_GspF/T4SS_PilC_CS"/>
</dbReference>
<sequence>MPLFTYRVLDQQRKEITGELEAKHRDNVASYLHEQGYTVLNIDEKVNYLGEMFSSGTPKVSLKNKVVLSKQLATMLGAGLPIVQALEIIVQQTEDKALQKNLQNVLTDIQKSGMSLSEAFMKNTKLYNEVQINLIKAGEASGNLHEVLVKVAFDLEKTKILRGKIRGAMIYPAIIFIIVGIVLAVMMIYMIPAVKDLYADFGIDESGLPAITRFLVNVSNFVTDPYGFTVLVVVISAAVIGFRYYKSTPGGKFVLDKITLKLPVVGNLISLIHIAEFSRLLSMLIKSGVPIIKSLKIVAAALSNVHFRNVIEDSLDDISNGVPLAVPLSRSEVYPPLIVRMVAIGEETGKLDSVLEDMAKFFDDEVTEISDNLNKLMEPLILVIVGGLVAFLAVGIYLPIYTIGNNI</sequence>
<comment type="caution">
    <text evidence="12">The sequence shown here is derived from an EMBL/GenBank/DDBJ whole genome shotgun (WGS) entry which is preliminary data.</text>
</comment>
<evidence type="ECO:0000256" key="5">
    <source>
        <dbReference type="ARBA" id="ARBA00022519"/>
    </source>
</evidence>
<keyword evidence="8 10" id="KW-0472">Membrane</keyword>
<dbReference type="PANTHER" id="PTHR30012:SF0">
    <property type="entry name" value="TYPE II SECRETION SYSTEM PROTEIN F-RELATED"/>
    <property type="match status" value="1"/>
</dbReference>
<evidence type="ECO:0000256" key="4">
    <source>
        <dbReference type="ARBA" id="ARBA00022475"/>
    </source>
</evidence>
<dbReference type="FunFam" id="1.20.81.30:FF:000001">
    <property type="entry name" value="Type II secretion system protein F"/>
    <property type="match status" value="2"/>
</dbReference>
<reference evidence="12" key="2">
    <citation type="journal article" date="2021" name="Microbiome">
        <title>Successional dynamics and alternative stable states in a saline activated sludge microbial community over 9 years.</title>
        <authorList>
            <person name="Wang Y."/>
            <person name="Ye J."/>
            <person name="Ju F."/>
            <person name="Liu L."/>
            <person name="Boyd J.A."/>
            <person name="Deng Y."/>
            <person name="Parks D.H."/>
            <person name="Jiang X."/>
            <person name="Yin X."/>
            <person name="Woodcroft B.J."/>
            <person name="Tyson G.W."/>
            <person name="Hugenholtz P."/>
            <person name="Polz M.F."/>
            <person name="Zhang T."/>
        </authorList>
    </citation>
    <scope>NUCLEOTIDE SEQUENCE</scope>
    <source>
        <strain evidence="12">HKST-UBA11</strain>
    </source>
</reference>
<dbReference type="InterPro" id="IPR003004">
    <property type="entry name" value="GspF/PilC"/>
</dbReference>
<keyword evidence="5" id="KW-0997">Cell inner membrane</keyword>
<evidence type="ECO:0000256" key="9">
    <source>
        <dbReference type="RuleBase" id="RU003923"/>
    </source>
</evidence>
<keyword evidence="6 9" id="KW-0812">Transmembrane</keyword>
<feature type="transmembrane region" description="Helical" evidence="10">
    <location>
        <begin position="169"/>
        <end position="191"/>
    </location>
</feature>
<accession>A0A955RKU8</accession>
<dbReference type="Proteomes" id="UP000754563">
    <property type="component" value="Unassembled WGS sequence"/>
</dbReference>
<dbReference type="PROSITE" id="PS00874">
    <property type="entry name" value="T2SP_F"/>
    <property type="match status" value="1"/>
</dbReference>
<evidence type="ECO:0000256" key="3">
    <source>
        <dbReference type="ARBA" id="ARBA00022448"/>
    </source>
</evidence>
<evidence type="ECO:0000256" key="10">
    <source>
        <dbReference type="SAM" id="Phobius"/>
    </source>
</evidence>
<evidence type="ECO:0000256" key="1">
    <source>
        <dbReference type="ARBA" id="ARBA00004429"/>
    </source>
</evidence>
<comment type="subcellular location">
    <subcellularLocation>
        <location evidence="1">Cell inner membrane</location>
        <topology evidence="1">Multi-pass membrane protein</topology>
    </subcellularLocation>
    <subcellularLocation>
        <location evidence="9">Cell membrane</location>
        <topology evidence="9">Multi-pass membrane protein</topology>
    </subcellularLocation>
</comment>
<keyword evidence="7 10" id="KW-1133">Transmembrane helix</keyword>
<dbReference type="InterPro" id="IPR042094">
    <property type="entry name" value="T2SS_GspF_sf"/>
</dbReference>
<dbReference type="PANTHER" id="PTHR30012">
    <property type="entry name" value="GENERAL SECRETION PATHWAY PROTEIN"/>
    <property type="match status" value="1"/>
</dbReference>